<organism evidence="1 2">
    <name type="scientific">Stylosanthes scabra</name>
    <dbReference type="NCBI Taxonomy" id="79078"/>
    <lineage>
        <taxon>Eukaryota</taxon>
        <taxon>Viridiplantae</taxon>
        <taxon>Streptophyta</taxon>
        <taxon>Embryophyta</taxon>
        <taxon>Tracheophyta</taxon>
        <taxon>Spermatophyta</taxon>
        <taxon>Magnoliopsida</taxon>
        <taxon>eudicotyledons</taxon>
        <taxon>Gunneridae</taxon>
        <taxon>Pentapetalae</taxon>
        <taxon>rosids</taxon>
        <taxon>fabids</taxon>
        <taxon>Fabales</taxon>
        <taxon>Fabaceae</taxon>
        <taxon>Papilionoideae</taxon>
        <taxon>50 kb inversion clade</taxon>
        <taxon>dalbergioids sensu lato</taxon>
        <taxon>Dalbergieae</taxon>
        <taxon>Pterocarpus clade</taxon>
        <taxon>Stylosanthes</taxon>
    </lineage>
</organism>
<sequence length="220" mass="24303">MKGPKTSHLMFADDLLLFCKATKSQVEIVLQAIDLFTKASSLKNLGRYLGVNIGHDRAARRTVQEGQVNSRGLALVRWNMVVTPKSLEALLSGNASHVWVNIVKAYGLLNSGFSWYSGNTQQFLWHDSWNLLGKLECLLPFIHISDLNFTLTDVIHNGACLALVGIGFQLPPKNTQLEVNILATDASCFGCGHSIETTLRCLKDCSKAEAIWRFSDLALL</sequence>
<reference evidence="1 2" key="1">
    <citation type="journal article" date="2023" name="Plants (Basel)">
        <title>Bridging the Gap: Combining Genomics and Transcriptomics Approaches to Understand Stylosanthes scabra, an Orphan Legume from the Brazilian Caatinga.</title>
        <authorList>
            <person name="Ferreira-Neto J.R.C."/>
            <person name="da Silva M.D."/>
            <person name="Binneck E."/>
            <person name="de Melo N.F."/>
            <person name="da Silva R.H."/>
            <person name="de Melo A.L.T.M."/>
            <person name="Pandolfi V."/>
            <person name="Bustamante F.O."/>
            <person name="Brasileiro-Vidal A.C."/>
            <person name="Benko-Iseppon A.M."/>
        </authorList>
    </citation>
    <scope>NUCLEOTIDE SEQUENCE [LARGE SCALE GENOMIC DNA]</scope>
    <source>
        <tissue evidence="1">Leaves</tissue>
    </source>
</reference>
<evidence type="ECO:0000313" key="1">
    <source>
        <dbReference type="EMBL" id="MED6107633.1"/>
    </source>
</evidence>
<gene>
    <name evidence="1" type="ORF">PIB30_015807</name>
</gene>
<comment type="caution">
    <text evidence="1">The sequence shown here is derived from an EMBL/GenBank/DDBJ whole genome shotgun (WGS) entry which is preliminary data.</text>
</comment>
<dbReference type="EMBL" id="JASCZI010000044">
    <property type="protein sequence ID" value="MED6107633.1"/>
    <property type="molecule type" value="Genomic_DNA"/>
</dbReference>
<dbReference type="Proteomes" id="UP001341840">
    <property type="component" value="Unassembled WGS sequence"/>
</dbReference>
<name>A0ABU6Q757_9FABA</name>
<evidence type="ECO:0008006" key="3">
    <source>
        <dbReference type="Google" id="ProtNLM"/>
    </source>
</evidence>
<keyword evidence="2" id="KW-1185">Reference proteome</keyword>
<accession>A0ABU6Q757</accession>
<proteinExistence type="predicted"/>
<evidence type="ECO:0000313" key="2">
    <source>
        <dbReference type="Proteomes" id="UP001341840"/>
    </source>
</evidence>
<protein>
    <recommendedName>
        <fullName evidence="3">Reverse transcriptase domain-containing protein</fullName>
    </recommendedName>
</protein>